<protein>
    <submittedName>
        <fullName evidence="5">Myo-inositol 2-dehydrogenase</fullName>
    </submittedName>
</protein>
<keyword evidence="6" id="KW-1185">Reference proteome</keyword>
<evidence type="ECO:0000313" key="5">
    <source>
        <dbReference type="EMBL" id="KLU20388.1"/>
    </source>
</evidence>
<evidence type="ECO:0000313" key="6">
    <source>
        <dbReference type="Proteomes" id="UP000035963"/>
    </source>
</evidence>
<dbReference type="InterPro" id="IPR036291">
    <property type="entry name" value="NAD(P)-bd_dom_sf"/>
</dbReference>
<dbReference type="Gene3D" id="3.40.50.720">
    <property type="entry name" value="NAD(P)-binding Rossmann-like Domain"/>
    <property type="match status" value="1"/>
</dbReference>
<dbReference type="AlphaFoldDB" id="A0A0J1FKY2"/>
<dbReference type="GO" id="GO:0000166">
    <property type="term" value="F:nucleotide binding"/>
    <property type="evidence" value="ECO:0007669"/>
    <property type="project" value="InterPro"/>
</dbReference>
<dbReference type="GO" id="GO:0006740">
    <property type="term" value="P:NADPH regeneration"/>
    <property type="evidence" value="ECO:0007669"/>
    <property type="project" value="TreeGrafter"/>
</dbReference>
<dbReference type="EMBL" id="AEJF01000258">
    <property type="protein sequence ID" value="KLU20388.1"/>
    <property type="molecule type" value="Genomic_DNA"/>
</dbReference>
<reference evidence="5 6" key="1">
    <citation type="journal article" date="2015" name="Genome Announc.">
        <title>Draft Genome Sequence of Burkholderia sp. Strain PML1(12), an Ectomycorrhizosphere-Inhabiting Bacterium with Effective Mineral-Weathering Ability.</title>
        <authorList>
            <person name="Uroz S."/>
            <person name="Oger P."/>
        </authorList>
    </citation>
    <scope>NUCLEOTIDE SEQUENCE [LARGE SCALE GENOMIC DNA]</scope>
    <source>
        <strain evidence="6">PML1(12)</strain>
    </source>
</reference>
<dbReference type="GO" id="GO:0016491">
    <property type="term" value="F:oxidoreductase activity"/>
    <property type="evidence" value="ECO:0007669"/>
    <property type="project" value="UniProtKB-KW"/>
</dbReference>
<proteinExistence type="inferred from homology"/>
<sequence>MTRIAVLGAGRIGKIHAANAAASRHASLVVVADPFGDAARSLAEQLGCDAVSNPLDAISRADVDAVIICTPTDTHVDLMLAAARAGKAVLCEKPVDLDIKRADTAVAELEALGVPVMLAFNRRFDPSSIELRRAIDAGDIGDVRQVIISSRDPGLPPLDYLKHSGGIFKDMTIHDFDMARWLLGEEPVSVMAVASRVVESTLSELDDFDTLMVIMQTESGKQCHINCCREAVYGYDQRFEIFGSRGMLLNENLRPTTVRRYTAEQTESRQPLLNFFLERYADAYRAELEAFLTALRDGRPMPVTPKDGRQALKLADCAVESVRTGRMVKVD</sequence>
<dbReference type="NCBIfam" id="TIGR04380">
    <property type="entry name" value="myo_inos_iolG"/>
    <property type="match status" value="1"/>
</dbReference>
<dbReference type="SUPFAM" id="SSF51735">
    <property type="entry name" value="NAD(P)-binding Rossmann-fold domains"/>
    <property type="match status" value="1"/>
</dbReference>
<dbReference type="GO" id="GO:0005737">
    <property type="term" value="C:cytoplasm"/>
    <property type="evidence" value="ECO:0007669"/>
    <property type="project" value="TreeGrafter"/>
</dbReference>
<dbReference type="PANTHER" id="PTHR42840:SF3">
    <property type="entry name" value="BINDING ROSSMANN FOLD OXIDOREDUCTASE, PUTATIVE (AFU_ORTHOLOGUE AFUA_2G10240)-RELATED"/>
    <property type="match status" value="1"/>
</dbReference>
<dbReference type="RefSeq" id="WP_047898108.1">
    <property type="nucleotide sequence ID" value="NZ_AEJF01000258.1"/>
</dbReference>
<dbReference type="PATRIC" id="fig|908627.4.peg.9393"/>
<dbReference type="Proteomes" id="UP000035963">
    <property type="component" value="Unassembled WGS sequence"/>
</dbReference>
<feature type="domain" description="Gfo/Idh/MocA-like oxidoreductase C-terminal" evidence="4">
    <location>
        <begin position="132"/>
        <end position="330"/>
    </location>
</feature>
<dbReference type="SUPFAM" id="SSF55347">
    <property type="entry name" value="Glyceraldehyde-3-phosphate dehydrogenase-like, C-terminal domain"/>
    <property type="match status" value="1"/>
</dbReference>
<evidence type="ECO:0000259" key="4">
    <source>
        <dbReference type="Pfam" id="PF02894"/>
    </source>
</evidence>
<dbReference type="Gene3D" id="3.30.360.10">
    <property type="entry name" value="Dihydrodipicolinate Reductase, domain 2"/>
    <property type="match status" value="1"/>
</dbReference>
<evidence type="ECO:0000256" key="1">
    <source>
        <dbReference type="ARBA" id="ARBA00010928"/>
    </source>
</evidence>
<evidence type="ECO:0000259" key="3">
    <source>
        <dbReference type="Pfam" id="PF01408"/>
    </source>
</evidence>
<keyword evidence="2" id="KW-0560">Oxidoreductase</keyword>
<feature type="domain" description="Gfo/Idh/MocA-like oxidoreductase N-terminal" evidence="3">
    <location>
        <begin position="3"/>
        <end position="119"/>
    </location>
</feature>
<name>A0A0J1FKY2_9BURK</name>
<organism evidence="5 6">
    <name type="scientific">Caballeronia mineralivorans PML1(12)</name>
    <dbReference type="NCBI Taxonomy" id="908627"/>
    <lineage>
        <taxon>Bacteria</taxon>
        <taxon>Pseudomonadati</taxon>
        <taxon>Pseudomonadota</taxon>
        <taxon>Betaproteobacteria</taxon>
        <taxon>Burkholderiales</taxon>
        <taxon>Burkholderiaceae</taxon>
        <taxon>Caballeronia</taxon>
    </lineage>
</organism>
<dbReference type="Pfam" id="PF02894">
    <property type="entry name" value="GFO_IDH_MocA_C"/>
    <property type="match status" value="1"/>
</dbReference>
<dbReference type="InterPro" id="IPR000683">
    <property type="entry name" value="Gfo/Idh/MocA-like_OxRdtase_N"/>
</dbReference>
<accession>A0A0J1FKY2</accession>
<comment type="caution">
    <text evidence="5">The sequence shown here is derived from an EMBL/GenBank/DDBJ whole genome shotgun (WGS) entry which is preliminary data.</text>
</comment>
<dbReference type="InterPro" id="IPR030827">
    <property type="entry name" value="Myo_inos_IolG"/>
</dbReference>
<dbReference type="OrthoDB" id="8565814at2"/>
<gene>
    <name evidence="5" type="ORF">EOS_41785</name>
</gene>
<dbReference type="InterPro" id="IPR004104">
    <property type="entry name" value="Gfo/Idh/MocA-like_OxRdtase_C"/>
</dbReference>
<evidence type="ECO:0000256" key="2">
    <source>
        <dbReference type="ARBA" id="ARBA00023002"/>
    </source>
</evidence>
<comment type="similarity">
    <text evidence="1">Belongs to the Gfo/Idh/MocA family.</text>
</comment>
<dbReference type="PANTHER" id="PTHR42840">
    <property type="entry name" value="NAD(P)-BINDING ROSSMANN-FOLD SUPERFAMILY PROTEIN-RELATED"/>
    <property type="match status" value="1"/>
</dbReference>
<dbReference type="Pfam" id="PF01408">
    <property type="entry name" value="GFO_IDH_MocA"/>
    <property type="match status" value="1"/>
</dbReference>